<proteinExistence type="predicted"/>
<sequence>MFILLHVSHDFGEAERSKDFITTVAADSALLQLPDHVEDKVPLHADHSMMVKFDTQNAAGYRTALDKLRRFTKDAPAVVVARFTQARYRPRPCSTVPFKQDPMFVGREDVLGAVTDKKAAVGQRHERVALVGLVARTKTASQYSHCVRESVPDMWVFWIHASNVARWVESYQRIAGVAKIPRRDDPKTNVLQLVYQWLCDESNGRWLMVLDNADDDQIFFRSDDADGRARYELKRIQLLQNEDSVDAQRDPSIRSAVIMTWQLSFEEIQPSRPAATDLLSLMSMYDRQGSLKTWCGTTTKTSYIFTMHWRR</sequence>
<dbReference type="EMBL" id="DF933840">
    <property type="protein sequence ID" value="GAM42317.1"/>
    <property type="molecule type" value="Genomic_DNA"/>
</dbReference>
<dbReference type="Proteomes" id="UP000053095">
    <property type="component" value="Unassembled WGS sequence"/>
</dbReference>
<reference evidence="2" key="1">
    <citation type="journal article" date="2015" name="Genome Announc.">
        <title>Draft genome sequence of Talaromyces cellulolyticus strain Y-94, a source of lignocellulosic biomass-degrading enzymes.</title>
        <authorList>
            <person name="Fujii T."/>
            <person name="Koike H."/>
            <person name="Sawayama S."/>
            <person name="Yano S."/>
            <person name="Inoue H."/>
        </authorList>
    </citation>
    <scope>NUCLEOTIDE SEQUENCE [LARGE SCALE GENOMIC DNA]</scope>
    <source>
        <strain evidence="2">Y-94</strain>
    </source>
</reference>
<dbReference type="Gene3D" id="3.40.50.300">
    <property type="entry name" value="P-loop containing nucleotide triphosphate hydrolases"/>
    <property type="match status" value="1"/>
</dbReference>
<evidence type="ECO:0000313" key="1">
    <source>
        <dbReference type="EMBL" id="GAM42317.1"/>
    </source>
</evidence>
<dbReference type="InterPro" id="IPR027417">
    <property type="entry name" value="P-loop_NTPase"/>
</dbReference>
<gene>
    <name evidence="1" type="ORF">TCE0_044r16183</name>
</gene>
<keyword evidence="2" id="KW-1185">Reference proteome</keyword>
<dbReference type="AlphaFoldDB" id="A0A478EAR1"/>
<evidence type="ECO:0000313" key="2">
    <source>
        <dbReference type="Proteomes" id="UP000053095"/>
    </source>
</evidence>
<protein>
    <submittedName>
        <fullName evidence="1">Uncharacterized protein</fullName>
    </submittedName>
</protein>
<name>A0A478EAR1_TALPI</name>
<accession>A0A478EAR1</accession>
<organism evidence="1 2">
    <name type="scientific">Talaromyces pinophilus</name>
    <name type="common">Penicillium pinophilum</name>
    <dbReference type="NCBI Taxonomy" id="128442"/>
    <lineage>
        <taxon>Eukaryota</taxon>
        <taxon>Fungi</taxon>
        <taxon>Dikarya</taxon>
        <taxon>Ascomycota</taxon>
        <taxon>Pezizomycotina</taxon>
        <taxon>Eurotiomycetes</taxon>
        <taxon>Eurotiomycetidae</taxon>
        <taxon>Eurotiales</taxon>
        <taxon>Trichocomaceae</taxon>
        <taxon>Talaromyces</taxon>
        <taxon>Talaromyces sect. Talaromyces</taxon>
    </lineage>
</organism>